<keyword evidence="5" id="KW-0479">Metal-binding</keyword>
<evidence type="ECO:0000256" key="5">
    <source>
        <dbReference type="PIRSR" id="PIRSR005962-1"/>
    </source>
</evidence>
<sequence length="444" mass="48696">MSSSSSSFKFKCFQCFFMLHVFAATSILSDNSSFNNFLDSAKSPEVFDWMISIRRKIHENPELGFEEFETSELIRSELDKMDIPYKHPVAITGVIGFIGTGLPPFVALRADMDALPIQEMVEWEHKSKIAGKMHACGHDAHVAMLLAAAKILKHHEKDIQGTVVLVFQPAEEGNGGAKKIVNSGALENVTAIFGLHIAPELPVGEVASRSGPILAGSGRFEAKISGKGGHAALPQHSIDPILAASNMVISLQYLVSREADPLDSQVVTVSKFQGGSAFNVIPDYVTIGGTFRAFSKQSFNHLRQRIEQIIIGQAAVHRCNAIIDFLDEVKPGYPPTINNGDLHEDFVNVAVNMLGINKVNSAVTPSMGAEDFSFYQEVMPGYWFWLGVQNALHKRLESLHSPYLEINEDGLPYGAALHASLASSYLLKHQQNVPGVERRYHGEI</sequence>
<dbReference type="InterPro" id="IPR036264">
    <property type="entry name" value="Bact_exopeptidase_dim_dom"/>
</dbReference>
<keyword evidence="3 8" id="KW-0378">Hydrolase</keyword>
<evidence type="ECO:0000259" key="7">
    <source>
        <dbReference type="Pfam" id="PF07687"/>
    </source>
</evidence>
<dbReference type="Proteomes" id="UP001058974">
    <property type="component" value="Chromosome 4"/>
</dbReference>
<dbReference type="SUPFAM" id="SSF55031">
    <property type="entry name" value="Bacterial exopeptidase dimerisation domain"/>
    <property type="match status" value="1"/>
</dbReference>
<dbReference type="PIRSF" id="PIRSF005962">
    <property type="entry name" value="Pept_M20D_amidohydro"/>
    <property type="match status" value="1"/>
</dbReference>
<evidence type="ECO:0000313" key="8">
    <source>
        <dbReference type="EMBL" id="KAI5422720.1"/>
    </source>
</evidence>
<feature type="binding site" evidence="5">
    <location>
        <position position="400"/>
    </location>
    <ligand>
        <name>Mn(2+)</name>
        <dbReference type="ChEBI" id="CHEBI:29035"/>
        <label>2</label>
    </ligand>
</feature>
<dbReference type="PANTHER" id="PTHR11014">
    <property type="entry name" value="PEPTIDASE M20 FAMILY MEMBER"/>
    <property type="match status" value="1"/>
</dbReference>
<dbReference type="SUPFAM" id="SSF53187">
    <property type="entry name" value="Zn-dependent exopeptidases"/>
    <property type="match status" value="1"/>
</dbReference>
<feature type="signal peptide" evidence="6">
    <location>
        <begin position="1"/>
        <end position="23"/>
    </location>
</feature>
<accession>A0A9D5AXW5</accession>
<dbReference type="Gramene" id="Psat4g194120.1">
    <property type="protein sequence ID" value="Psat4g194120.1.cds"/>
    <property type="gene ID" value="Psat4g194120"/>
</dbReference>
<dbReference type="EMBL" id="JAMSHJ010000004">
    <property type="protein sequence ID" value="KAI5422720.1"/>
    <property type="molecule type" value="Genomic_DNA"/>
</dbReference>
<dbReference type="CDD" id="cd08017">
    <property type="entry name" value="M20_IAA_Hyd"/>
    <property type="match status" value="1"/>
</dbReference>
<comment type="caution">
    <text evidence="8">The sequence shown here is derived from an EMBL/GenBank/DDBJ whole genome shotgun (WGS) entry which is preliminary data.</text>
</comment>
<feature type="binding site" evidence="5">
    <location>
        <position position="136"/>
    </location>
    <ligand>
        <name>Mn(2+)</name>
        <dbReference type="ChEBI" id="CHEBI:29035"/>
        <label>2</label>
    </ligand>
</feature>
<feature type="chain" id="PRO_5039126519" evidence="6">
    <location>
        <begin position="24"/>
        <end position="444"/>
    </location>
</feature>
<comment type="similarity">
    <text evidence="1">Belongs to the peptidase M20 family.</text>
</comment>
<dbReference type="InterPro" id="IPR011650">
    <property type="entry name" value="Peptidase_M20_dimer"/>
</dbReference>
<evidence type="ECO:0000256" key="3">
    <source>
        <dbReference type="ARBA" id="ARBA00022801"/>
    </source>
</evidence>
<keyword evidence="9" id="KW-1185">Reference proteome</keyword>
<feature type="domain" description="Peptidase M20 dimerisation" evidence="7">
    <location>
        <begin position="216"/>
        <end position="310"/>
    </location>
</feature>
<keyword evidence="4 5" id="KW-0464">Manganese</keyword>
<dbReference type="OrthoDB" id="6119954at2759"/>
<dbReference type="Gramene" id="Psat04G0594800-T1">
    <property type="protein sequence ID" value="KAI5422720.1"/>
    <property type="gene ID" value="KIW84_045948"/>
</dbReference>
<comment type="cofactor">
    <cofactor evidence="5">
        <name>Mn(2+)</name>
        <dbReference type="ChEBI" id="CHEBI:29035"/>
    </cofactor>
    <text evidence="5">The Mn(2+) ion enhances activity.</text>
</comment>
<dbReference type="Gene3D" id="3.30.70.360">
    <property type="match status" value="1"/>
</dbReference>
<dbReference type="GO" id="GO:0046872">
    <property type="term" value="F:metal ion binding"/>
    <property type="evidence" value="ECO:0007669"/>
    <property type="project" value="UniProtKB-KW"/>
</dbReference>
<dbReference type="InterPro" id="IPR002933">
    <property type="entry name" value="Peptidase_M20"/>
</dbReference>
<dbReference type="FunFam" id="3.30.70.360:FF:000001">
    <property type="entry name" value="N-acetyldiaminopimelate deacetylase"/>
    <property type="match status" value="1"/>
</dbReference>
<evidence type="ECO:0000256" key="6">
    <source>
        <dbReference type="SAM" id="SignalP"/>
    </source>
</evidence>
<dbReference type="Gramene" id="PSAT_LOCUS15245_t1">
    <property type="protein sequence ID" value="CAL5195581.1"/>
    <property type="gene ID" value="PSAT_LOCUS15245"/>
</dbReference>
<gene>
    <name evidence="8" type="ORF">KIW84_045948</name>
</gene>
<dbReference type="Pfam" id="PF07687">
    <property type="entry name" value="M20_dimer"/>
    <property type="match status" value="1"/>
</dbReference>
<dbReference type="InterPro" id="IPR044757">
    <property type="entry name" value="ILR1-like_Hyd"/>
</dbReference>
<dbReference type="GO" id="GO:0009850">
    <property type="term" value="P:auxin metabolic process"/>
    <property type="evidence" value="ECO:0007669"/>
    <property type="project" value="InterPro"/>
</dbReference>
<dbReference type="GO" id="GO:0010179">
    <property type="term" value="F:IAA-Ala conjugate hydrolase activity"/>
    <property type="evidence" value="ECO:0007669"/>
    <property type="project" value="TreeGrafter"/>
</dbReference>
<evidence type="ECO:0000256" key="1">
    <source>
        <dbReference type="ARBA" id="ARBA00006153"/>
    </source>
</evidence>
<dbReference type="Pfam" id="PF01546">
    <property type="entry name" value="Peptidase_M20"/>
    <property type="match status" value="1"/>
</dbReference>
<feature type="binding site" evidence="5">
    <location>
        <position position="138"/>
    </location>
    <ligand>
        <name>Mn(2+)</name>
        <dbReference type="ChEBI" id="CHEBI:29035"/>
        <label>2</label>
    </ligand>
</feature>
<dbReference type="AlphaFoldDB" id="A0A9D5AXW5"/>
<evidence type="ECO:0000256" key="4">
    <source>
        <dbReference type="ARBA" id="ARBA00023211"/>
    </source>
</evidence>
<dbReference type="PANTHER" id="PTHR11014:SF148">
    <property type="entry name" value="AUXIN CONJUGATE HYDROLASE"/>
    <property type="match status" value="1"/>
</dbReference>
<evidence type="ECO:0000256" key="2">
    <source>
        <dbReference type="ARBA" id="ARBA00022729"/>
    </source>
</evidence>
<dbReference type="InterPro" id="IPR017439">
    <property type="entry name" value="Amidohydrolase"/>
</dbReference>
<feature type="binding site" evidence="5">
    <location>
        <position position="172"/>
    </location>
    <ligand>
        <name>Mn(2+)</name>
        <dbReference type="ChEBI" id="CHEBI:29035"/>
        <label>2</label>
    </ligand>
</feature>
<dbReference type="NCBIfam" id="TIGR01891">
    <property type="entry name" value="amidohydrolases"/>
    <property type="match status" value="1"/>
</dbReference>
<dbReference type="GO" id="GO:0005783">
    <property type="term" value="C:endoplasmic reticulum"/>
    <property type="evidence" value="ECO:0007669"/>
    <property type="project" value="TreeGrafter"/>
</dbReference>
<evidence type="ECO:0000313" key="9">
    <source>
        <dbReference type="Proteomes" id="UP001058974"/>
    </source>
</evidence>
<organism evidence="8 9">
    <name type="scientific">Pisum sativum</name>
    <name type="common">Garden pea</name>
    <name type="synonym">Lathyrus oleraceus</name>
    <dbReference type="NCBI Taxonomy" id="3888"/>
    <lineage>
        <taxon>Eukaryota</taxon>
        <taxon>Viridiplantae</taxon>
        <taxon>Streptophyta</taxon>
        <taxon>Embryophyta</taxon>
        <taxon>Tracheophyta</taxon>
        <taxon>Spermatophyta</taxon>
        <taxon>Magnoliopsida</taxon>
        <taxon>eudicotyledons</taxon>
        <taxon>Gunneridae</taxon>
        <taxon>Pentapetalae</taxon>
        <taxon>rosids</taxon>
        <taxon>fabids</taxon>
        <taxon>Fabales</taxon>
        <taxon>Fabaceae</taxon>
        <taxon>Papilionoideae</taxon>
        <taxon>50 kb inversion clade</taxon>
        <taxon>NPAAA clade</taxon>
        <taxon>Hologalegina</taxon>
        <taxon>IRL clade</taxon>
        <taxon>Fabeae</taxon>
        <taxon>Lathyrus</taxon>
    </lineage>
</organism>
<reference evidence="8 9" key="1">
    <citation type="journal article" date="2022" name="Nat. Genet.">
        <title>Improved pea reference genome and pan-genome highlight genomic features and evolutionary characteristics.</title>
        <authorList>
            <person name="Yang T."/>
            <person name="Liu R."/>
            <person name="Luo Y."/>
            <person name="Hu S."/>
            <person name="Wang D."/>
            <person name="Wang C."/>
            <person name="Pandey M.K."/>
            <person name="Ge S."/>
            <person name="Xu Q."/>
            <person name="Li N."/>
            <person name="Li G."/>
            <person name="Huang Y."/>
            <person name="Saxena R.K."/>
            <person name="Ji Y."/>
            <person name="Li M."/>
            <person name="Yan X."/>
            <person name="He Y."/>
            <person name="Liu Y."/>
            <person name="Wang X."/>
            <person name="Xiang C."/>
            <person name="Varshney R.K."/>
            <person name="Ding H."/>
            <person name="Gao S."/>
            <person name="Zong X."/>
        </authorList>
    </citation>
    <scope>NUCLEOTIDE SEQUENCE [LARGE SCALE GENOMIC DNA]</scope>
    <source>
        <strain evidence="8 9">cv. Zhongwan 6</strain>
    </source>
</reference>
<protein>
    <submittedName>
        <fullName evidence="8">IAA-amino acid hydrolase ILR1-like 1</fullName>
    </submittedName>
</protein>
<keyword evidence="2 6" id="KW-0732">Signal</keyword>
<feature type="binding site" evidence="5">
    <location>
        <position position="196"/>
    </location>
    <ligand>
        <name>Mn(2+)</name>
        <dbReference type="ChEBI" id="CHEBI:29035"/>
        <label>2</label>
    </ligand>
</feature>
<proteinExistence type="inferred from homology"/>
<name>A0A9D5AXW5_PEA</name>
<dbReference type="Gene3D" id="3.40.630.10">
    <property type="entry name" value="Zn peptidases"/>
    <property type="match status" value="1"/>
</dbReference>